<dbReference type="EMBL" id="AP018929">
    <property type="protein sequence ID" value="BBG24971.1"/>
    <property type="molecule type" value="Genomic_DNA"/>
</dbReference>
<dbReference type="GeneID" id="41716035"/>
<dbReference type="AlphaFoldDB" id="A0A510DXM1"/>
<dbReference type="InterPro" id="IPR013422">
    <property type="entry name" value="CRISPR-assoc_prot_Cas5_N"/>
</dbReference>
<dbReference type="GO" id="GO:0043571">
    <property type="term" value="P:maintenance of CRISPR repeat elements"/>
    <property type="evidence" value="ECO:0007669"/>
    <property type="project" value="InterPro"/>
</dbReference>
<dbReference type="NCBIfam" id="TIGR01874">
    <property type="entry name" value="cas_cas5a"/>
    <property type="match status" value="1"/>
</dbReference>
<accession>A0A510DXM1</accession>
<keyword evidence="5" id="KW-1185">Reference proteome</keyword>
<dbReference type="Proteomes" id="UP000322983">
    <property type="component" value="Chromosome"/>
</dbReference>
<dbReference type="STRING" id="1294262.GCA_001316085_02565"/>
<dbReference type="KEGG" id="step:IC006_2305"/>
<evidence type="ECO:0000256" key="2">
    <source>
        <dbReference type="ARBA" id="ARBA00023118"/>
    </source>
</evidence>
<name>A0A510DXM1_9CREN</name>
<proteinExistence type="inferred from homology"/>
<evidence type="ECO:0000313" key="4">
    <source>
        <dbReference type="EMBL" id="BBG24971.1"/>
    </source>
</evidence>
<dbReference type="Gene3D" id="3.30.70.3120">
    <property type="match status" value="1"/>
</dbReference>
<dbReference type="RefSeq" id="WP_054846531.1">
    <property type="nucleotide sequence ID" value="NZ_AP018929.1"/>
</dbReference>
<dbReference type="NCBIfam" id="TIGR02593">
    <property type="entry name" value="CRISPR_cas5"/>
    <property type="match status" value="1"/>
</dbReference>
<dbReference type="GO" id="GO:0051607">
    <property type="term" value="P:defense response to virus"/>
    <property type="evidence" value="ECO:0007669"/>
    <property type="project" value="UniProtKB-KW"/>
</dbReference>
<dbReference type="InterPro" id="IPR053725">
    <property type="entry name" value="CRISPR_Cas5_sf"/>
</dbReference>
<protein>
    <submittedName>
        <fullName evidence="4">CRISPR-associated protein Cas5 2</fullName>
    </submittedName>
</protein>
<dbReference type="Pfam" id="PF09704">
    <property type="entry name" value="Cas_Cas5d"/>
    <property type="match status" value="1"/>
</dbReference>
<comment type="function">
    <text evidence="3">CRISPR (clustered regularly interspaced short palindromic repeat) is an adaptive immune system that provides protection against mobile genetic elements (viruses, transposable elements and conjugative plasmids). CRISPR clusters contain spacers, sequences complementary to antecedent mobile elements, and target invading nucleic acids. CRISPR clusters are transcribed and processed into CRISPR RNA (crRNA).</text>
</comment>
<keyword evidence="2" id="KW-0051">Antiviral defense</keyword>
<dbReference type="InterPro" id="IPR010153">
    <property type="entry name" value="CRISPR-assoc_prot_Cas5a-typ"/>
</dbReference>
<dbReference type="InterPro" id="IPR021124">
    <property type="entry name" value="CRISPR-assoc_prot_Cas5"/>
</dbReference>
<evidence type="ECO:0000313" key="5">
    <source>
        <dbReference type="Proteomes" id="UP000322983"/>
    </source>
</evidence>
<organism evidence="4 5">
    <name type="scientific">Sulfuracidifex tepidarius</name>
    <dbReference type="NCBI Taxonomy" id="1294262"/>
    <lineage>
        <taxon>Archaea</taxon>
        <taxon>Thermoproteota</taxon>
        <taxon>Thermoprotei</taxon>
        <taxon>Sulfolobales</taxon>
        <taxon>Sulfolobaceae</taxon>
        <taxon>Sulfuracidifex</taxon>
    </lineage>
</organism>
<reference evidence="4 5" key="1">
    <citation type="journal article" date="2020" name="Int. J. Syst. Evol. Microbiol.">
        <title>Sulfuracidifex tepidarius gen. nov., sp. nov. and transfer of Sulfolobus metallicus Huber and Stetter 1992 to the genus Sulfuracidifex as Sulfuracidifex metallicus comb. nov.</title>
        <authorList>
            <person name="Itoh T."/>
            <person name="Miura T."/>
            <person name="Sakai H.D."/>
            <person name="Kato S."/>
            <person name="Ohkuma M."/>
            <person name="Takashina T."/>
        </authorList>
    </citation>
    <scope>NUCLEOTIDE SEQUENCE [LARGE SCALE GENOMIC DNA]</scope>
    <source>
        <strain evidence="4 5">IC-006</strain>
    </source>
</reference>
<sequence>MKGYVFDVEYCWGFQARIAGMSKTSSSYLFPPPSTILGAIAESYNVRKGRSESESVSTVVKLSKEILSLTFKSLNAIPISFQDLNKVIAIRTSAGEEYPSTVEVYKSFDAPARGKTILSSLDDSPPSLRVVLIVRDSDITVDDLWRIKRIGSKESLVSVTNVNEHDVKGVGKEFETDFAIPVLDEVEIHSLGEFLYQFYVPVDGGSLVDSPWKMYVESKTVKYMIGLPFRDYKVAVKVKGKYTGYKVGEEVVMGIES</sequence>
<gene>
    <name evidence="4" type="ORF">IC006_2305</name>
</gene>
<comment type="similarity">
    <text evidence="1">Belongs to the CRISPR-associated protein Cas5 family. Subtype I-A/Apern subfamily.</text>
</comment>
<evidence type="ECO:0000256" key="1">
    <source>
        <dbReference type="ARBA" id="ARBA00010891"/>
    </source>
</evidence>
<evidence type="ECO:0000256" key="3">
    <source>
        <dbReference type="ARBA" id="ARBA00025626"/>
    </source>
</evidence>
<dbReference type="OrthoDB" id="371692at2157"/>